<comment type="caution">
    <text evidence="2">The sequence shown here is derived from an EMBL/GenBank/DDBJ whole genome shotgun (WGS) entry which is preliminary data.</text>
</comment>
<proteinExistence type="predicted"/>
<evidence type="ECO:0000313" key="3">
    <source>
        <dbReference type="Proteomes" id="UP001066276"/>
    </source>
</evidence>
<evidence type="ECO:0000313" key="2">
    <source>
        <dbReference type="EMBL" id="KAJ1155167.1"/>
    </source>
</evidence>
<gene>
    <name evidence="2" type="ORF">NDU88_007902</name>
</gene>
<name>A0AAV7RTN6_PLEWA</name>
<dbReference type="EMBL" id="JANPWB010000009">
    <property type="protein sequence ID" value="KAJ1155167.1"/>
    <property type="molecule type" value="Genomic_DNA"/>
</dbReference>
<reference evidence="2" key="1">
    <citation type="journal article" date="2022" name="bioRxiv">
        <title>Sequencing and chromosome-scale assembly of the giantPleurodeles waltlgenome.</title>
        <authorList>
            <person name="Brown T."/>
            <person name="Elewa A."/>
            <person name="Iarovenko S."/>
            <person name="Subramanian E."/>
            <person name="Araus A.J."/>
            <person name="Petzold A."/>
            <person name="Susuki M."/>
            <person name="Suzuki K.-i.T."/>
            <person name="Hayashi T."/>
            <person name="Toyoda A."/>
            <person name="Oliveira C."/>
            <person name="Osipova E."/>
            <person name="Leigh N.D."/>
            <person name="Simon A."/>
            <person name="Yun M.H."/>
        </authorList>
    </citation>
    <scope>NUCLEOTIDE SEQUENCE</scope>
    <source>
        <strain evidence="2">20211129_DDA</strain>
        <tissue evidence="2">Liver</tissue>
    </source>
</reference>
<accession>A0AAV7RTN6</accession>
<sequence>MGKPFLLLVQRAARRGRGTLSDHSHFGTSPPLRPPESILSWAQGGHLQAPRATLSIRAPDTMEPRVPRWYAPAHRAPPPGSGNRALRRRPASLGLSGARVRGPRCHDPAPDRAPGLPSSLRRRSPRAVPFTPTRPGPPHTFTRCSLQLTRSAAGRHLPPPRSLEAGRAPSGMDQGGPLSYSIAPRGRVVEHPAAAILASRAHLVTSWSPSASELRAAVIWPLFPFGNSPRGHCTPASIVVVLG</sequence>
<organism evidence="2 3">
    <name type="scientific">Pleurodeles waltl</name>
    <name type="common">Iberian ribbed newt</name>
    <dbReference type="NCBI Taxonomy" id="8319"/>
    <lineage>
        <taxon>Eukaryota</taxon>
        <taxon>Metazoa</taxon>
        <taxon>Chordata</taxon>
        <taxon>Craniata</taxon>
        <taxon>Vertebrata</taxon>
        <taxon>Euteleostomi</taxon>
        <taxon>Amphibia</taxon>
        <taxon>Batrachia</taxon>
        <taxon>Caudata</taxon>
        <taxon>Salamandroidea</taxon>
        <taxon>Salamandridae</taxon>
        <taxon>Pleurodelinae</taxon>
        <taxon>Pleurodeles</taxon>
    </lineage>
</organism>
<protein>
    <submittedName>
        <fullName evidence="2">Uncharacterized protein</fullName>
    </submittedName>
</protein>
<dbReference type="AlphaFoldDB" id="A0AAV7RTN6"/>
<evidence type="ECO:0000256" key="1">
    <source>
        <dbReference type="SAM" id="MobiDB-lite"/>
    </source>
</evidence>
<keyword evidence="3" id="KW-1185">Reference proteome</keyword>
<dbReference type="Proteomes" id="UP001066276">
    <property type="component" value="Chromosome 5"/>
</dbReference>
<feature type="region of interest" description="Disordered" evidence="1">
    <location>
        <begin position="94"/>
        <end position="175"/>
    </location>
</feature>